<keyword evidence="1" id="KW-1133">Transmembrane helix</keyword>
<sequence>MPYEEWLRKLGMLASVAAMYSDSELYLLMSGNGFVSSGFFKKSVIIDLATGFASGISMLPINSVTFCFWLRTGTSNSRETAIYSRGGGGTGSQSCSASFREESSILGVKAKLVESFLWRKSPLLRGKCQTIVRGRGD</sequence>
<reference evidence="2" key="1">
    <citation type="submission" date="2022-12" db="EMBL/GenBank/DDBJ databases">
        <authorList>
            <person name="Alioto T."/>
            <person name="Alioto T."/>
            <person name="Gomez Garrido J."/>
        </authorList>
    </citation>
    <scope>NUCLEOTIDE SEQUENCE</scope>
</reference>
<name>A0AA35JZQ5_9SAUR</name>
<evidence type="ECO:0000256" key="1">
    <source>
        <dbReference type="SAM" id="Phobius"/>
    </source>
</evidence>
<evidence type="ECO:0000313" key="2">
    <source>
        <dbReference type="EMBL" id="CAI5769142.1"/>
    </source>
</evidence>
<organism evidence="2 3">
    <name type="scientific">Podarcis lilfordi</name>
    <name type="common">Lilford's wall lizard</name>
    <dbReference type="NCBI Taxonomy" id="74358"/>
    <lineage>
        <taxon>Eukaryota</taxon>
        <taxon>Metazoa</taxon>
        <taxon>Chordata</taxon>
        <taxon>Craniata</taxon>
        <taxon>Vertebrata</taxon>
        <taxon>Euteleostomi</taxon>
        <taxon>Lepidosauria</taxon>
        <taxon>Squamata</taxon>
        <taxon>Bifurcata</taxon>
        <taxon>Unidentata</taxon>
        <taxon>Episquamata</taxon>
        <taxon>Laterata</taxon>
        <taxon>Lacertibaenia</taxon>
        <taxon>Lacertidae</taxon>
        <taxon>Podarcis</taxon>
    </lineage>
</organism>
<dbReference type="AlphaFoldDB" id="A0AA35JZQ5"/>
<protein>
    <submittedName>
        <fullName evidence="2">Uncharacterized protein</fullName>
    </submittedName>
</protein>
<dbReference type="EMBL" id="OX395128">
    <property type="protein sequence ID" value="CAI5769142.1"/>
    <property type="molecule type" value="Genomic_DNA"/>
</dbReference>
<keyword evidence="1" id="KW-0472">Membrane</keyword>
<gene>
    <name evidence="2" type="ORF">PODLI_1B009147</name>
</gene>
<proteinExistence type="predicted"/>
<dbReference type="Proteomes" id="UP001178461">
    <property type="component" value="Chromosome 3"/>
</dbReference>
<keyword evidence="1" id="KW-0812">Transmembrane</keyword>
<keyword evidence="3" id="KW-1185">Reference proteome</keyword>
<evidence type="ECO:0000313" key="3">
    <source>
        <dbReference type="Proteomes" id="UP001178461"/>
    </source>
</evidence>
<accession>A0AA35JZQ5</accession>
<feature type="transmembrane region" description="Helical" evidence="1">
    <location>
        <begin position="49"/>
        <end position="70"/>
    </location>
</feature>